<evidence type="ECO:0000313" key="4">
    <source>
        <dbReference type="EMBL" id="KAK6189942.1"/>
    </source>
</evidence>
<sequence length="159" mass="18878">MESTSYQKKYPVNNLDILRRNHSYLVRELTPSILMVNMSELILNKTEKDEIDNLEGRREKMEKMMEIIYSKNEDDVYINFVECLKKSKYDNVVSKLQSTNISSPCRGHRDIEMLKADVKTLQHDVVKLQQQQQQQQRQQQQKQLKLQQMESKLSKRGSI</sequence>
<feature type="compositionally biased region" description="Low complexity" evidence="2">
    <location>
        <begin position="133"/>
        <end position="148"/>
    </location>
</feature>
<gene>
    <name evidence="4" type="ORF">SNE40_001902</name>
</gene>
<dbReference type="SUPFAM" id="SSF47986">
    <property type="entry name" value="DEATH domain"/>
    <property type="match status" value="1"/>
</dbReference>
<dbReference type="Pfam" id="PF00619">
    <property type="entry name" value="CARD"/>
    <property type="match status" value="1"/>
</dbReference>
<name>A0AAN8K650_PATCE</name>
<protein>
    <recommendedName>
        <fullName evidence="3">CARD domain-containing protein</fullName>
    </recommendedName>
</protein>
<dbReference type="InterPro" id="IPR011029">
    <property type="entry name" value="DEATH-like_dom_sf"/>
</dbReference>
<evidence type="ECO:0000313" key="5">
    <source>
        <dbReference type="Proteomes" id="UP001347796"/>
    </source>
</evidence>
<evidence type="ECO:0000259" key="3">
    <source>
        <dbReference type="Pfam" id="PF00619"/>
    </source>
</evidence>
<evidence type="ECO:0000256" key="1">
    <source>
        <dbReference type="SAM" id="Coils"/>
    </source>
</evidence>
<dbReference type="AlphaFoldDB" id="A0AAN8K650"/>
<proteinExistence type="predicted"/>
<accession>A0AAN8K650</accession>
<keyword evidence="5" id="KW-1185">Reference proteome</keyword>
<feature type="region of interest" description="Disordered" evidence="2">
    <location>
        <begin position="133"/>
        <end position="159"/>
    </location>
</feature>
<organism evidence="4 5">
    <name type="scientific">Patella caerulea</name>
    <name type="common">Rayed Mediterranean limpet</name>
    <dbReference type="NCBI Taxonomy" id="87958"/>
    <lineage>
        <taxon>Eukaryota</taxon>
        <taxon>Metazoa</taxon>
        <taxon>Spiralia</taxon>
        <taxon>Lophotrochozoa</taxon>
        <taxon>Mollusca</taxon>
        <taxon>Gastropoda</taxon>
        <taxon>Patellogastropoda</taxon>
        <taxon>Patelloidea</taxon>
        <taxon>Patellidae</taxon>
        <taxon>Patella</taxon>
    </lineage>
</organism>
<feature type="coiled-coil region" evidence="1">
    <location>
        <begin position="44"/>
        <end position="71"/>
    </location>
</feature>
<dbReference type="GO" id="GO:0042981">
    <property type="term" value="P:regulation of apoptotic process"/>
    <property type="evidence" value="ECO:0007669"/>
    <property type="project" value="InterPro"/>
</dbReference>
<feature type="domain" description="CARD" evidence="3">
    <location>
        <begin position="16"/>
        <end position="98"/>
    </location>
</feature>
<dbReference type="InterPro" id="IPR001315">
    <property type="entry name" value="CARD"/>
</dbReference>
<reference evidence="4 5" key="1">
    <citation type="submission" date="2024-01" db="EMBL/GenBank/DDBJ databases">
        <title>The genome of the rayed Mediterranean limpet Patella caerulea (Linnaeus, 1758).</title>
        <authorList>
            <person name="Anh-Thu Weber A."/>
            <person name="Halstead-Nussloch G."/>
        </authorList>
    </citation>
    <scope>NUCLEOTIDE SEQUENCE [LARGE SCALE GENOMIC DNA]</scope>
    <source>
        <strain evidence="4">AATW-2023a</strain>
        <tissue evidence="4">Whole specimen</tissue>
    </source>
</reference>
<comment type="caution">
    <text evidence="4">The sequence shown here is derived from an EMBL/GenBank/DDBJ whole genome shotgun (WGS) entry which is preliminary data.</text>
</comment>
<dbReference type="Proteomes" id="UP001347796">
    <property type="component" value="Unassembled WGS sequence"/>
</dbReference>
<dbReference type="CDD" id="cd01671">
    <property type="entry name" value="CARD"/>
    <property type="match status" value="1"/>
</dbReference>
<keyword evidence="1" id="KW-0175">Coiled coil</keyword>
<dbReference type="EMBL" id="JAZGQO010000002">
    <property type="protein sequence ID" value="KAK6189942.1"/>
    <property type="molecule type" value="Genomic_DNA"/>
</dbReference>
<evidence type="ECO:0000256" key="2">
    <source>
        <dbReference type="SAM" id="MobiDB-lite"/>
    </source>
</evidence>
<dbReference type="Gene3D" id="1.10.533.10">
    <property type="entry name" value="Death Domain, Fas"/>
    <property type="match status" value="1"/>
</dbReference>